<dbReference type="SMART" id="SM00382">
    <property type="entry name" value="AAA"/>
    <property type="match status" value="1"/>
</dbReference>
<keyword evidence="7" id="KW-1185">Reference proteome</keyword>
<evidence type="ECO:0000256" key="1">
    <source>
        <dbReference type="ARBA" id="ARBA00005417"/>
    </source>
</evidence>
<dbReference type="PROSITE" id="PS00211">
    <property type="entry name" value="ABC_TRANSPORTER_1"/>
    <property type="match status" value="1"/>
</dbReference>
<reference evidence="6 7" key="1">
    <citation type="journal article" date="2023" name="Microbiol. Spectr.">
        <title>Symbiosis of Carpenter Bees with Uncharacterized Lactic Acid Bacteria Showing NAD Auxotrophy.</title>
        <authorList>
            <person name="Kawasaki S."/>
            <person name="Ozawa K."/>
            <person name="Mori T."/>
            <person name="Yamamoto A."/>
            <person name="Ito M."/>
            <person name="Ohkuma M."/>
            <person name="Sakamoto M."/>
            <person name="Matsutani M."/>
        </authorList>
    </citation>
    <scope>NUCLEOTIDE SEQUENCE [LARGE SCALE GENOMIC DNA]</scope>
    <source>
        <strain evidence="6 7">KimH</strain>
    </source>
</reference>
<evidence type="ECO:0000256" key="4">
    <source>
        <dbReference type="ARBA" id="ARBA00022840"/>
    </source>
</evidence>
<dbReference type="PANTHER" id="PTHR43776:SF7">
    <property type="entry name" value="D,D-DIPEPTIDE TRANSPORT ATP-BINDING PROTEIN DDPF-RELATED"/>
    <property type="match status" value="1"/>
</dbReference>
<accession>A0ABN6SG43</accession>
<dbReference type="InterPro" id="IPR050319">
    <property type="entry name" value="ABC_transp_ATP-bind"/>
</dbReference>
<gene>
    <name evidence="6" type="primary">oppF</name>
    <name evidence="6" type="ORF">KIMH_10830</name>
</gene>
<dbReference type="PROSITE" id="PS50893">
    <property type="entry name" value="ABC_TRANSPORTER_2"/>
    <property type="match status" value="1"/>
</dbReference>
<dbReference type="InterPro" id="IPR003439">
    <property type="entry name" value="ABC_transporter-like_ATP-bd"/>
</dbReference>
<dbReference type="CDD" id="cd03257">
    <property type="entry name" value="ABC_NikE_OppD_transporters"/>
    <property type="match status" value="1"/>
</dbReference>
<evidence type="ECO:0000259" key="5">
    <source>
        <dbReference type="PROSITE" id="PS50893"/>
    </source>
</evidence>
<evidence type="ECO:0000256" key="3">
    <source>
        <dbReference type="ARBA" id="ARBA00022741"/>
    </source>
</evidence>
<proteinExistence type="inferred from homology"/>
<keyword evidence="3" id="KW-0547">Nucleotide-binding</keyword>
<name>A0ABN6SG43_9BIFI</name>
<dbReference type="GO" id="GO:0005524">
    <property type="term" value="F:ATP binding"/>
    <property type="evidence" value="ECO:0007669"/>
    <property type="project" value="UniProtKB-KW"/>
</dbReference>
<dbReference type="InterPro" id="IPR003593">
    <property type="entry name" value="AAA+_ATPase"/>
</dbReference>
<dbReference type="InterPro" id="IPR027417">
    <property type="entry name" value="P-loop_NTPase"/>
</dbReference>
<comment type="similarity">
    <text evidence="1">Belongs to the ABC transporter superfamily.</text>
</comment>
<feature type="domain" description="ABC transporter" evidence="5">
    <location>
        <begin position="9"/>
        <end position="257"/>
    </location>
</feature>
<dbReference type="SUPFAM" id="SSF52540">
    <property type="entry name" value="P-loop containing nucleoside triphosphate hydrolases"/>
    <property type="match status" value="1"/>
</dbReference>
<dbReference type="RefSeq" id="WP_317642475.1">
    <property type="nucleotide sequence ID" value="NZ_AP026800.1"/>
</dbReference>
<dbReference type="Pfam" id="PF00005">
    <property type="entry name" value="ABC_tran"/>
    <property type="match status" value="1"/>
</dbReference>
<evidence type="ECO:0000313" key="6">
    <source>
        <dbReference type="EMBL" id="BDR54972.1"/>
    </source>
</evidence>
<keyword evidence="2" id="KW-0813">Transport</keyword>
<evidence type="ECO:0000256" key="2">
    <source>
        <dbReference type="ARBA" id="ARBA00022448"/>
    </source>
</evidence>
<dbReference type="PANTHER" id="PTHR43776">
    <property type="entry name" value="TRANSPORT ATP-BINDING PROTEIN"/>
    <property type="match status" value="1"/>
</dbReference>
<evidence type="ECO:0000313" key="7">
    <source>
        <dbReference type="Proteomes" id="UP001321748"/>
    </source>
</evidence>
<keyword evidence="4 6" id="KW-0067">ATP-binding</keyword>
<dbReference type="Proteomes" id="UP001321748">
    <property type="component" value="Chromosome"/>
</dbReference>
<dbReference type="Gene3D" id="3.40.50.300">
    <property type="entry name" value="P-loop containing nucleotide triphosphate hydrolases"/>
    <property type="match status" value="1"/>
</dbReference>
<protein>
    <submittedName>
        <fullName evidence="6">Dipeptide/oligopeptide/nickel ABC transporter ATP-binding protein</fullName>
    </submittedName>
</protein>
<dbReference type="InterPro" id="IPR017871">
    <property type="entry name" value="ABC_transporter-like_CS"/>
</dbReference>
<sequence>MKEPAVALIEGQDICKSFGHGRQSRLVLDRVSVAVNQGSCLAVVGGSGSGKSTLIRILLGLESLDAGSVCYDGLPLEGPTSAGYRALRRQASLVFQNPFASLDPRWPALRSVGEPLRIQAKQLGLGSESIRQRSLDALEAVGLDPAQFADRFPADCSGGQAQRIAIARALVTSPRLLVADEPMSSLDVSARLSVLETFNTIRQARPETAIIIVSHDLGIVQHMAERILVLEEGHMTEEGPTRQVLTQPRSPYTRSLIAAASL</sequence>
<organism evidence="6 7">
    <name type="scientific">Bombiscardovia apis</name>
    <dbReference type="NCBI Taxonomy" id="2932182"/>
    <lineage>
        <taxon>Bacteria</taxon>
        <taxon>Bacillati</taxon>
        <taxon>Actinomycetota</taxon>
        <taxon>Actinomycetes</taxon>
        <taxon>Bifidobacteriales</taxon>
        <taxon>Bifidobacteriaceae</taxon>
        <taxon>Bombiscardovia</taxon>
    </lineage>
</organism>
<dbReference type="EMBL" id="AP026800">
    <property type="protein sequence ID" value="BDR54972.1"/>
    <property type="molecule type" value="Genomic_DNA"/>
</dbReference>